<organism evidence="1 2">
    <name type="scientific">Allokutzneria albata</name>
    <name type="common">Kibdelosporangium albatum</name>
    <dbReference type="NCBI Taxonomy" id="211114"/>
    <lineage>
        <taxon>Bacteria</taxon>
        <taxon>Bacillati</taxon>
        <taxon>Actinomycetota</taxon>
        <taxon>Actinomycetes</taxon>
        <taxon>Pseudonocardiales</taxon>
        <taxon>Pseudonocardiaceae</taxon>
        <taxon>Allokutzneria</taxon>
    </lineage>
</organism>
<reference evidence="1 2" key="1">
    <citation type="submission" date="2016-10" db="EMBL/GenBank/DDBJ databases">
        <authorList>
            <person name="de Groot N.N."/>
        </authorList>
    </citation>
    <scope>NUCLEOTIDE SEQUENCE [LARGE SCALE GENOMIC DNA]</scope>
    <source>
        <strain evidence="1 2">DSM 44149</strain>
    </source>
</reference>
<dbReference type="AlphaFoldDB" id="A0A1G9W2R2"/>
<sequence length="315" mass="34181">MSCAWPVRVEGPTDDADGPPWVAADESGWTGGAVLHQRVMTHATVRVDDRLAGPLLRELRDSTGLRQSREVKFWQFERDKPLAALVDLLGEGGPLHGRTSILVADKLFLALSKIAGLLLGEDDVAIDPLARDGADLLGPQWTQLVTALTGFARGTRRSGRTVDLPSLFDLLESARETCEGHPAAEVLARLAAARNRAEHLLATEPPSLDPLPDMLTAHVERRRSELGEFRLLHDRHKMLDVLAARQRVHTFAVGASDEHPSIQLADLVSGAGRVVFEARRGLPGKQAAALREAVEPFLVELRSRAPSTSDGARSS</sequence>
<keyword evidence="2" id="KW-1185">Reference proteome</keyword>
<dbReference type="RefSeq" id="WP_083383753.1">
    <property type="nucleotide sequence ID" value="NZ_JOEF01000019.1"/>
</dbReference>
<dbReference type="eggNOG" id="ENOG502Z9UU">
    <property type="taxonomic scope" value="Bacteria"/>
</dbReference>
<evidence type="ECO:0000313" key="2">
    <source>
        <dbReference type="Proteomes" id="UP000183376"/>
    </source>
</evidence>
<protein>
    <recommendedName>
        <fullName evidence="3">DUF3800 domain-containing protein</fullName>
    </recommendedName>
</protein>
<name>A0A1G9W2R2_ALLAB</name>
<dbReference type="EMBL" id="LT629701">
    <property type="protein sequence ID" value="SDM78780.1"/>
    <property type="molecule type" value="Genomic_DNA"/>
</dbReference>
<proteinExistence type="predicted"/>
<evidence type="ECO:0000313" key="1">
    <source>
        <dbReference type="EMBL" id="SDM78780.1"/>
    </source>
</evidence>
<dbReference type="OrthoDB" id="5521286at2"/>
<dbReference type="Proteomes" id="UP000183376">
    <property type="component" value="Chromosome I"/>
</dbReference>
<accession>A0A1G9W2R2</accession>
<gene>
    <name evidence="1" type="ORF">SAMN04489726_3366</name>
</gene>
<evidence type="ECO:0008006" key="3">
    <source>
        <dbReference type="Google" id="ProtNLM"/>
    </source>
</evidence>